<feature type="repeat" description="ANK" evidence="3">
    <location>
        <begin position="314"/>
        <end position="346"/>
    </location>
</feature>
<feature type="repeat" description="ANK" evidence="3">
    <location>
        <begin position="779"/>
        <end position="811"/>
    </location>
</feature>
<evidence type="ECO:0000313" key="5">
    <source>
        <dbReference type="Proteomes" id="UP000193944"/>
    </source>
</evidence>
<feature type="repeat" description="ANK" evidence="3">
    <location>
        <begin position="745"/>
        <end position="778"/>
    </location>
</feature>
<feature type="repeat" description="ANK" evidence="3">
    <location>
        <begin position="812"/>
        <end position="844"/>
    </location>
</feature>
<feature type="repeat" description="ANK" evidence="3">
    <location>
        <begin position="566"/>
        <end position="598"/>
    </location>
</feature>
<keyword evidence="5" id="KW-1185">Reference proteome</keyword>
<dbReference type="SMART" id="SM00248">
    <property type="entry name" value="ANK"/>
    <property type="match status" value="27"/>
</dbReference>
<proteinExistence type="predicted"/>
<evidence type="ECO:0000256" key="2">
    <source>
        <dbReference type="ARBA" id="ARBA00023043"/>
    </source>
</evidence>
<comment type="caution">
    <text evidence="4">The sequence shown here is derived from an EMBL/GenBank/DDBJ whole genome shotgun (WGS) entry which is preliminary data.</text>
</comment>
<dbReference type="Proteomes" id="UP000193944">
    <property type="component" value="Unassembled WGS sequence"/>
</dbReference>
<dbReference type="OrthoDB" id="2143547at2759"/>
<dbReference type="Gene3D" id="1.25.40.20">
    <property type="entry name" value="Ankyrin repeat-containing domain"/>
    <property type="match status" value="6"/>
</dbReference>
<evidence type="ECO:0000256" key="3">
    <source>
        <dbReference type="PROSITE-ProRule" id="PRU00023"/>
    </source>
</evidence>
<keyword evidence="2 3" id="KW-0040">ANK repeat</keyword>
<dbReference type="PROSITE" id="PS50297">
    <property type="entry name" value="ANK_REP_REGION"/>
    <property type="match status" value="6"/>
</dbReference>
<organism evidence="4 5">
    <name type="scientific">Anaeromyces robustus</name>
    <dbReference type="NCBI Taxonomy" id="1754192"/>
    <lineage>
        <taxon>Eukaryota</taxon>
        <taxon>Fungi</taxon>
        <taxon>Fungi incertae sedis</taxon>
        <taxon>Chytridiomycota</taxon>
        <taxon>Chytridiomycota incertae sedis</taxon>
        <taxon>Neocallimastigomycetes</taxon>
        <taxon>Neocallimastigales</taxon>
        <taxon>Neocallimastigaceae</taxon>
        <taxon>Anaeromyces</taxon>
    </lineage>
</organism>
<dbReference type="PROSITE" id="PS50088">
    <property type="entry name" value="ANK_REPEAT"/>
    <property type="match status" value="11"/>
</dbReference>
<feature type="repeat" description="ANK" evidence="3">
    <location>
        <begin position="533"/>
        <end position="565"/>
    </location>
</feature>
<dbReference type="AlphaFoldDB" id="A0A1Y1XGW3"/>
<feature type="repeat" description="ANK" evidence="3">
    <location>
        <begin position="111"/>
        <end position="144"/>
    </location>
</feature>
<evidence type="ECO:0000256" key="1">
    <source>
        <dbReference type="ARBA" id="ARBA00022737"/>
    </source>
</evidence>
<dbReference type="STRING" id="1754192.A0A1Y1XGW3"/>
<dbReference type="EMBL" id="MCFG01000042">
    <property type="protein sequence ID" value="ORX85000.1"/>
    <property type="molecule type" value="Genomic_DNA"/>
</dbReference>
<dbReference type="Pfam" id="PF00023">
    <property type="entry name" value="Ank"/>
    <property type="match status" value="1"/>
</dbReference>
<dbReference type="Pfam" id="PF12796">
    <property type="entry name" value="Ank_2"/>
    <property type="match status" value="6"/>
</dbReference>
<accession>A0A1Y1XGW3</accession>
<sequence length="1208" mass="138377">MYQCDKEGKNLLMRAIESRLDISIIKYLYSLNYNLSQQDNKGNTIFLKAVDTYDTNSNNKTLPYLLKNFIYNNKTIINFILMGKNQQPSSNSDIQNVIKIHNNIINIKNNEGYNALLLAVKNNQNSEILNMLIDLGAHFNMLNENSTNLIMTAVQYNSLNSFKYFLNHNIKLNVKNENNDTLLMIATKNDNLPMVNLLLYGLNPNNETSNIKKKNTTSNKKIIHELKKNIFNNLKGKFKSKKKNSLKKQLVSENTINSFDSNKTFKKNTDDFSSNTNEIYNDDDDDITLNIENSKDNISLDDSNLLNINEQNNDGDTALLIAIKNKNSNIVNNLVICGADTNLSNNKNETPLMAAVRSCNDKIFDQIIEAQDSINHINDDHETALMIAIKNNLLNFVLKLLKKGADITIRDNDFRTPMMNASIYLSSLKYILRYENNTINLKDKNGKNALLLAIENKNLVNANILLNYSLKLSDLDNKMNNALMIACKLGLIEIVNNILILLNNGNNNDNNNYNNLNNNNNNIQIHIDDKNINFNTALMKACKYGHEEIVKILIDNNAKLDLKNRDGNTALLIACKQKQLKIINILLEAGADINCYNNEYINPIIEICNNNLFDSLENLFDNYSKKVKFNYDDQLSLQEHMNECFINIVENGRYQYISYFIDNGFIIDVSERNNNFYNLLSAIMTAFKNGYYKAVELILSQEQFKEVSSEFRQTNALIYACRNFKTVGIDLLLKYDFNVNTKDEIGSTPLIEASSNSSFYNFIKEFVKRGAEINVINNEGTSALLNSCKIVNNNIFKYLVDKGANIYISDNEGNNALMYAACYGEVEKMSYLLKKRININSVNNDGDTSLMQALKVQKLTSIKYLISHKADLNIINKKQQNALVIACLTAFDKEINIDYIPIIKSLIQKKSNINIPVDEYGNSLLMFFIMKNITSMAKYLIDYSENIDLNKKNNLGYNAMTYALKCNNKEIVQYLLMKNVDIRNEDDYGNDMVMYSICCFDIDFFKSFIKKMTNEEIYNKCNNKRETYLIMASKQNNEKVISILLKLGTNVNFQDSQGNTALHYATSKGNIVTMEMLINNQADVDCPNYLHETPLMIACRFKQTEAIKCLLNHNANTLFVDSYIYESFLSFDFKSKEQNEYIEMIINKYIEVADPVPDNYMVTVTLIERMKMFYTKPLYKDHFDDIEKLIVDGLGEIVETVVETVTGN</sequence>
<feature type="repeat" description="ANK" evidence="3">
    <location>
        <begin position="845"/>
        <end position="877"/>
    </location>
</feature>
<reference evidence="4 5" key="2">
    <citation type="submission" date="2016-08" db="EMBL/GenBank/DDBJ databases">
        <title>Pervasive Adenine N6-methylation of Active Genes in Fungi.</title>
        <authorList>
            <consortium name="DOE Joint Genome Institute"/>
            <person name="Mondo S.J."/>
            <person name="Dannebaum R.O."/>
            <person name="Kuo R.C."/>
            <person name="Labutti K."/>
            <person name="Haridas S."/>
            <person name="Kuo A."/>
            <person name="Salamov A."/>
            <person name="Ahrendt S.R."/>
            <person name="Lipzen A."/>
            <person name="Sullivan W."/>
            <person name="Andreopoulos W.B."/>
            <person name="Clum A."/>
            <person name="Lindquist E."/>
            <person name="Daum C."/>
            <person name="Ramamoorthy G.K."/>
            <person name="Gryganskyi A."/>
            <person name="Culley D."/>
            <person name="Magnuson J.K."/>
            <person name="James T.Y."/>
            <person name="O'Malley M.A."/>
            <person name="Stajich J.E."/>
            <person name="Spatafora J.W."/>
            <person name="Visel A."/>
            <person name="Grigoriev I.V."/>
        </authorList>
    </citation>
    <scope>NUCLEOTIDE SEQUENCE [LARGE SCALE GENOMIC DNA]</scope>
    <source>
        <strain evidence="4 5">S4</strain>
    </source>
</reference>
<feature type="repeat" description="ANK" evidence="3">
    <location>
        <begin position="1024"/>
        <end position="1056"/>
    </location>
</feature>
<dbReference type="SUPFAM" id="SSF48403">
    <property type="entry name" value="Ankyrin repeat"/>
    <property type="match status" value="4"/>
</dbReference>
<evidence type="ECO:0000313" key="4">
    <source>
        <dbReference type="EMBL" id="ORX85000.1"/>
    </source>
</evidence>
<name>A0A1Y1XGW3_9FUNG</name>
<gene>
    <name evidence="4" type="ORF">BCR32DRAFT_265934</name>
</gene>
<reference evidence="4 5" key="1">
    <citation type="submission" date="2016-08" db="EMBL/GenBank/DDBJ databases">
        <title>A Parts List for Fungal Cellulosomes Revealed by Comparative Genomics.</title>
        <authorList>
            <consortium name="DOE Joint Genome Institute"/>
            <person name="Haitjema C.H."/>
            <person name="Gilmore S.P."/>
            <person name="Henske J.K."/>
            <person name="Solomon K.V."/>
            <person name="De Groot R."/>
            <person name="Kuo A."/>
            <person name="Mondo S.J."/>
            <person name="Salamov A.A."/>
            <person name="Labutti K."/>
            <person name="Zhao Z."/>
            <person name="Chiniquy J."/>
            <person name="Barry K."/>
            <person name="Brewer H.M."/>
            <person name="Purvine S.O."/>
            <person name="Wright A.T."/>
            <person name="Boxma B."/>
            <person name="Van Alen T."/>
            <person name="Hackstein J.H."/>
            <person name="Baker S.E."/>
            <person name="Grigoriev I.V."/>
            <person name="O'Malley M.A."/>
        </authorList>
    </citation>
    <scope>NUCLEOTIDE SEQUENCE [LARGE SCALE GENOMIC DNA]</scope>
    <source>
        <strain evidence="4 5">S4</strain>
    </source>
</reference>
<feature type="repeat" description="ANK" evidence="3">
    <location>
        <begin position="1057"/>
        <end position="1089"/>
    </location>
</feature>
<keyword evidence="1" id="KW-0677">Repeat</keyword>
<dbReference type="InterPro" id="IPR002110">
    <property type="entry name" value="Ankyrin_rpt"/>
</dbReference>
<feature type="repeat" description="ANK" evidence="3">
    <location>
        <begin position="380"/>
        <end position="412"/>
    </location>
</feature>
<dbReference type="InterPro" id="IPR036770">
    <property type="entry name" value="Ankyrin_rpt-contain_sf"/>
</dbReference>
<dbReference type="PANTHER" id="PTHR24198:SF165">
    <property type="entry name" value="ANKYRIN REPEAT-CONTAINING PROTEIN-RELATED"/>
    <property type="match status" value="1"/>
</dbReference>
<protein>
    <submittedName>
        <fullName evidence="4">Ankyrin</fullName>
    </submittedName>
</protein>
<dbReference type="PANTHER" id="PTHR24198">
    <property type="entry name" value="ANKYRIN REPEAT AND PROTEIN KINASE DOMAIN-CONTAINING PROTEIN"/>
    <property type="match status" value="1"/>
</dbReference>